<dbReference type="NCBIfam" id="TIGR01630">
    <property type="entry name" value="psiM2_ORF9"/>
    <property type="match status" value="1"/>
</dbReference>
<evidence type="ECO:0000256" key="10">
    <source>
        <dbReference type="ARBA" id="ARBA00031025"/>
    </source>
</evidence>
<dbReference type="InterPro" id="IPR000515">
    <property type="entry name" value="MetI-like"/>
</dbReference>
<dbReference type="EC" id="7.1.1.2" evidence="4"/>
<dbReference type="InterPro" id="IPR036127">
    <property type="entry name" value="CcmE-like_sf"/>
</dbReference>
<protein>
    <recommendedName>
        <fullName evidence="5">NADH-ubiquinone oxidoreductase chain 4</fullName>
        <ecNumber evidence="4">7.1.1.2</ecNumber>
    </recommendedName>
    <alternativeName>
        <fullName evidence="10">NADH dehydrogenase subunit 4</fullName>
    </alternativeName>
</protein>
<dbReference type="InterPro" id="IPR012340">
    <property type="entry name" value="NA-bd_OB-fold"/>
</dbReference>
<dbReference type="PANTHER" id="PTHR43507">
    <property type="entry name" value="NADH-UBIQUINONE OXIDOREDUCTASE CHAIN 4"/>
    <property type="match status" value="1"/>
</dbReference>
<dbReference type="PANTHER" id="PTHR43507:SF1">
    <property type="entry name" value="NADH-UBIQUINONE OXIDOREDUCTASE CHAIN 4"/>
    <property type="match status" value="1"/>
</dbReference>
<dbReference type="STRING" id="7395.A0A1A9VJS4"/>
<dbReference type="InterPro" id="IPR006517">
    <property type="entry name" value="Phage_terminase_lsu-like_C"/>
</dbReference>
<feature type="domain" description="Terminase large subunit gp17-like C-terminal" evidence="15">
    <location>
        <begin position="235"/>
        <end position="375"/>
    </location>
</feature>
<evidence type="ECO:0000313" key="16">
    <source>
        <dbReference type="EnsemblMetazoa" id="GAUT039509-PA"/>
    </source>
</evidence>
<dbReference type="VEuPathDB" id="VectorBase:GAUT039509"/>
<evidence type="ECO:0000256" key="5">
    <source>
        <dbReference type="ARBA" id="ARBA00021006"/>
    </source>
</evidence>
<dbReference type="InterPro" id="IPR003918">
    <property type="entry name" value="NADH_UbQ_OxRdtase"/>
</dbReference>
<comment type="subcellular location">
    <subcellularLocation>
        <location evidence="2">Membrane</location>
        <topology evidence="2">Multi-pass membrane protein</topology>
    </subcellularLocation>
</comment>
<reference evidence="16" key="1">
    <citation type="submission" date="2020-05" db="UniProtKB">
        <authorList>
            <consortium name="EnsemblMetazoa"/>
        </authorList>
    </citation>
    <scope>IDENTIFICATION</scope>
    <source>
        <strain evidence="16">TTRI</strain>
    </source>
</reference>
<feature type="transmembrane region" description="Helical" evidence="12">
    <location>
        <begin position="538"/>
        <end position="557"/>
    </location>
</feature>
<sequence length="1230" mass="138794">MQSSWYRELFPEVELSKNQNTKYKFQTVQRGYRIATSVGGTLTGEGGDFIIVDDPLSPAQALSETFRKRATNWFDQTLVTRLNDRKKGVIVLVMHRLHQEDLTRHLLSKPKNIWNHTCLPMISENKKIIYSIKKPAPPVPVIQVTINERIGWLYNKPASRIAPARILYSREEGQLLYPLDGGKEEIEMIKAELGSYAFAAQYQQNPLPLSSGIIKQEWLKRYRSFPDNLSYVTQSWDTAVSTSDASNFSVCSTWAKIDNKFYLLDVYCAKLEYPKLKEQVLSLAARWTPHAILIEAKTSGQQLVQELKANSDLPIIEIVPHDDKLARFYQIVPIIESGKVFLPHQAVWLSDFEYEILMFPETRHDDQVDSTVQYLQWRKTLPTQENRENADKYIIRLSYTIVNIDSIYRVSKFWMGPVQSSLRDILEWGKGDYWFPEIKSLGGGILVMGFSLYPYVYMLVRSSLKNVSNSVTIASTLGFSSLKSLFSVIIPSIRPSIIAGLSLVLMEVITDFGTPQFLAIDTFTTGIYRTWFLLHDKYSTTVLAVAELIFVATLIAIEKKLQKKGISYSSINTNADYHNKRSKAQMKDRALLKITECSLVTHIVENKWYFDEVYEFVIIAPIRFISRLLWKFDVKAIDSFGPNGVVSIVACIEFDYNNADFQFVSYPIKNVGIGIDVPMFPFHTWLPDAHVQSPTSGSVILAGLLIKMGGYGFLRFSIPMLPQASLYFSNFVVVLSIIAVIYASLVAFAQDDIKKLIAYSSIAHMGIVTAGLFSFCEEGVLGSIFQMISHGLISAALFLCVGMLYARTGTLEIANVRYFAWVLSNPCTELFEAMYGKLVGPGVDPYCGNFSTFTAEFIKLAIAPFHMWAPDVYQGAPTIVTAFFSTAPKAALVTFLIRLMNEELFNKFWLYQPVFDPCNGKCCIVADKVTPEGFHIHHYKEVSSTNREALDLIDKGISNETVIIADKQTEGRGRTGKSWVSPEGIGINVNHAPLPGTTCISNYGESVSNMDLLKELIINFNKLREQWLFDGFYAIREMWLKKAFKMNEQISVKLADKLYEGIFSDIDKSGKLVLQQKDGSLIYFDAVSEAIVLPNNQKPIRVGGMVVENSVIRNESEVIFQMTDFNKSVVVKYQGILPPMFSEKSGVVVQGASIGGGSSEDFKSYIEMLPPIKKLLIFINHYYTNNIPERGFVIGDWLDDPLKFGVVHLLSSLLEPVVVYSLSSLLKSIF</sequence>
<comment type="function">
    <text evidence="1">Core subunit of the mitochondrial membrane respiratory chain NADH dehydrogenase (Complex I) that is believed to belong to the minimal assembly required for catalysis. Complex I functions in the transfer of electrons from NADH to the respiratory chain. The immediate electron acceptor for the enzyme is believed to be ubiquinone.</text>
</comment>
<evidence type="ECO:0000256" key="11">
    <source>
        <dbReference type="ARBA" id="ARBA00049551"/>
    </source>
</evidence>
<feature type="transmembrane region" description="Helical" evidence="12">
    <location>
        <begin position="787"/>
        <end position="806"/>
    </location>
</feature>
<dbReference type="Pfam" id="PF17289">
    <property type="entry name" value="Terminase_6C"/>
    <property type="match status" value="1"/>
</dbReference>
<dbReference type="Gene3D" id="3.30.930.10">
    <property type="entry name" value="Bira Bifunctional Protein, Domain 2"/>
    <property type="match status" value="1"/>
</dbReference>
<comment type="catalytic activity">
    <reaction evidence="11">
        <text>a ubiquinone + NADH + 5 H(+)(in) = a ubiquinol + NAD(+) + 4 H(+)(out)</text>
        <dbReference type="Rhea" id="RHEA:29091"/>
        <dbReference type="Rhea" id="RHEA-COMP:9565"/>
        <dbReference type="Rhea" id="RHEA-COMP:9566"/>
        <dbReference type="ChEBI" id="CHEBI:15378"/>
        <dbReference type="ChEBI" id="CHEBI:16389"/>
        <dbReference type="ChEBI" id="CHEBI:17976"/>
        <dbReference type="ChEBI" id="CHEBI:57540"/>
        <dbReference type="ChEBI" id="CHEBI:57945"/>
        <dbReference type="EC" id="7.1.1.2"/>
    </reaction>
</comment>
<feature type="domain" description="NADH:quinone oxidoreductase/Mrp antiporter transmembrane" evidence="13">
    <location>
        <begin position="655"/>
        <end position="852"/>
    </location>
</feature>
<name>A0A1A9VJS4_GLOAU</name>
<evidence type="ECO:0000256" key="1">
    <source>
        <dbReference type="ARBA" id="ARBA00003257"/>
    </source>
</evidence>
<accession>A0A1A9VJS4</accession>
<dbReference type="InterPro" id="IPR035906">
    <property type="entry name" value="MetI-like_sf"/>
</dbReference>
<evidence type="ECO:0000259" key="15">
    <source>
        <dbReference type="Pfam" id="PF17289"/>
    </source>
</evidence>
<dbReference type="SUPFAM" id="SSF82093">
    <property type="entry name" value="Heme chaperone CcmE"/>
    <property type="match status" value="1"/>
</dbReference>
<dbReference type="EnsemblMetazoa" id="GAUT039509-RA">
    <property type="protein sequence ID" value="GAUT039509-PA"/>
    <property type="gene ID" value="GAUT039509"/>
</dbReference>
<evidence type="ECO:0000256" key="6">
    <source>
        <dbReference type="ARBA" id="ARBA00022612"/>
    </source>
</evidence>
<evidence type="ECO:0000256" key="3">
    <source>
        <dbReference type="ARBA" id="ARBA00009025"/>
    </source>
</evidence>
<evidence type="ECO:0000256" key="12">
    <source>
        <dbReference type="SAM" id="Phobius"/>
    </source>
</evidence>
<dbReference type="SUPFAM" id="SSF161098">
    <property type="entry name" value="MetI-like"/>
    <property type="match status" value="1"/>
</dbReference>
<keyword evidence="6" id="KW-1188">Viral release from host cell</keyword>
<dbReference type="GO" id="GO:0008137">
    <property type="term" value="F:NADH dehydrogenase (ubiquinone) activity"/>
    <property type="evidence" value="ECO:0007669"/>
    <property type="project" value="UniProtKB-EC"/>
</dbReference>
<evidence type="ECO:0000259" key="13">
    <source>
        <dbReference type="Pfam" id="PF00361"/>
    </source>
</evidence>
<keyword evidence="9 12" id="KW-0472">Membrane</keyword>
<dbReference type="InterPro" id="IPR045864">
    <property type="entry name" value="aa-tRNA-synth_II/BPL/LPL"/>
</dbReference>
<dbReference type="GO" id="GO:0017004">
    <property type="term" value="P:cytochrome complex assembly"/>
    <property type="evidence" value="ECO:0007669"/>
    <property type="project" value="InterPro"/>
</dbReference>
<feature type="transmembrane region" description="Helical" evidence="12">
    <location>
        <begin position="756"/>
        <end position="775"/>
    </location>
</feature>
<evidence type="ECO:0000256" key="7">
    <source>
        <dbReference type="ARBA" id="ARBA00022692"/>
    </source>
</evidence>
<comment type="similarity">
    <text evidence="3">Belongs to the complex I subunit 4 family.</text>
</comment>
<dbReference type="InterPro" id="IPR004329">
    <property type="entry name" value="CcmE"/>
</dbReference>
<dbReference type="GO" id="GO:0003954">
    <property type="term" value="F:NADH dehydrogenase activity"/>
    <property type="evidence" value="ECO:0007669"/>
    <property type="project" value="TreeGrafter"/>
</dbReference>
<dbReference type="GO" id="GO:0015990">
    <property type="term" value="P:electron transport coupled proton transport"/>
    <property type="evidence" value="ECO:0007669"/>
    <property type="project" value="TreeGrafter"/>
</dbReference>
<evidence type="ECO:0000256" key="4">
    <source>
        <dbReference type="ARBA" id="ARBA00012944"/>
    </source>
</evidence>
<feature type="transmembrane region" description="Helical" evidence="12">
    <location>
        <begin position="724"/>
        <end position="749"/>
    </location>
</feature>
<dbReference type="CDD" id="cd06261">
    <property type="entry name" value="TM_PBP2"/>
    <property type="match status" value="1"/>
</dbReference>
<dbReference type="Pfam" id="PF00528">
    <property type="entry name" value="BPD_transp_1"/>
    <property type="match status" value="1"/>
</dbReference>
<dbReference type="Pfam" id="PF03100">
    <property type="entry name" value="CcmE"/>
    <property type="match status" value="1"/>
</dbReference>
<evidence type="ECO:0000256" key="8">
    <source>
        <dbReference type="ARBA" id="ARBA00022989"/>
    </source>
</evidence>
<feature type="domain" description="ABC transmembrane type-1" evidence="14">
    <location>
        <begin position="444"/>
        <end position="554"/>
    </location>
</feature>
<dbReference type="Pfam" id="PF00361">
    <property type="entry name" value="Proton_antipo_M"/>
    <property type="match status" value="1"/>
</dbReference>
<dbReference type="Gene3D" id="1.10.3720.10">
    <property type="entry name" value="MetI-like"/>
    <property type="match status" value="1"/>
</dbReference>
<feature type="transmembrane region" description="Helical" evidence="12">
    <location>
        <begin position="440"/>
        <end position="460"/>
    </location>
</feature>
<evidence type="ECO:0000313" key="17">
    <source>
        <dbReference type="Proteomes" id="UP000078200"/>
    </source>
</evidence>
<evidence type="ECO:0000256" key="2">
    <source>
        <dbReference type="ARBA" id="ARBA00004141"/>
    </source>
</evidence>
<proteinExistence type="inferred from homology"/>
<dbReference type="GO" id="GO:0048039">
    <property type="term" value="F:ubiquinone binding"/>
    <property type="evidence" value="ECO:0007669"/>
    <property type="project" value="TreeGrafter"/>
</dbReference>
<dbReference type="SUPFAM" id="SSF55681">
    <property type="entry name" value="Class II aaRS and biotin synthetases"/>
    <property type="match status" value="1"/>
</dbReference>
<keyword evidence="17" id="KW-1185">Reference proteome</keyword>
<dbReference type="Gene3D" id="2.40.50.140">
    <property type="entry name" value="Nucleic acid-binding proteins"/>
    <property type="match status" value="1"/>
</dbReference>
<dbReference type="InterPro" id="IPR035421">
    <property type="entry name" value="Terminase_6C"/>
</dbReference>
<dbReference type="Gene3D" id="3.30.420.240">
    <property type="match status" value="1"/>
</dbReference>
<keyword evidence="8 12" id="KW-1133">Transmembrane helix</keyword>
<evidence type="ECO:0000256" key="9">
    <source>
        <dbReference type="ARBA" id="ARBA00023136"/>
    </source>
</evidence>
<keyword evidence="7 12" id="KW-0812">Transmembrane</keyword>
<dbReference type="PRINTS" id="PR01437">
    <property type="entry name" value="NUOXDRDTASE4"/>
</dbReference>
<organism evidence="16 17">
    <name type="scientific">Glossina austeni</name>
    <name type="common">Savannah tsetse fly</name>
    <dbReference type="NCBI Taxonomy" id="7395"/>
    <lineage>
        <taxon>Eukaryota</taxon>
        <taxon>Metazoa</taxon>
        <taxon>Ecdysozoa</taxon>
        <taxon>Arthropoda</taxon>
        <taxon>Hexapoda</taxon>
        <taxon>Insecta</taxon>
        <taxon>Pterygota</taxon>
        <taxon>Neoptera</taxon>
        <taxon>Endopterygota</taxon>
        <taxon>Diptera</taxon>
        <taxon>Brachycera</taxon>
        <taxon>Muscomorpha</taxon>
        <taxon>Hippoboscoidea</taxon>
        <taxon>Glossinidae</taxon>
        <taxon>Glossina</taxon>
    </lineage>
</organism>
<dbReference type="InterPro" id="IPR001750">
    <property type="entry name" value="ND/Mrp_TM"/>
</dbReference>
<dbReference type="AlphaFoldDB" id="A0A1A9VJS4"/>
<dbReference type="GO" id="GO:0042773">
    <property type="term" value="P:ATP synthesis coupled electron transport"/>
    <property type="evidence" value="ECO:0007669"/>
    <property type="project" value="InterPro"/>
</dbReference>
<dbReference type="GO" id="GO:0005886">
    <property type="term" value="C:plasma membrane"/>
    <property type="evidence" value="ECO:0007669"/>
    <property type="project" value="InterPro"/>
</dbReference>
<dbReference type="GO" id="GO:0020037">
    <property type="term" value="F:heme binding"/>
    <property type="evidence" value="ECO:0007669"/>
    <property type="project" value="InterPro"/>
</dbReference>
<dbReference type="Gene3D" id="1.20.5.2700">
    <property type="match status" value="1"/>
</dbReference>
<dbReference type="Proteomes" id="UP000078200">
    <property type="component" value="Unassembled WGS sequence"/>
</dbReference>
<evidence type="ECO:0000259" key="14">
    <source>
        <dbReference type="Pfam" id="PF00528"/>
    </source>
</evidence>
<dbReference type="GO" id="GO:0017003">
    <property type="term" value="P:protein-heme linkage"/>
    <property type="evidence" value="ECO:0007669"/>
    <property type="project" value="InterPro"/>
</dbReference>